<name>E9DTT1_METAQ</name>
<evidence type="ECO:0000256" key="1">
    <source>
        <dbReference type="SAM" id="MobiDB-lite"/>
    </source>
</evidence>
<feature type="region of interest" description="Disordered" evidence="1">
    <location>
        <begin position="58"/>
        <end position="79"/>
    </location>
</feature>
<evidence type="ECO:0000313" key="3">
    <source>
        <dbReference type="Proteomes" id="UP000002499"/>
    </source>
</evidence>
<dbReference type="InParanoid" id="E9DTT1"/>
<accession>E9DTT1</accession>
<dbReference type="AlphaFoldDB" id="E9DTT1"/>
<protein>
    <submittedName>
        <fullName evidence="2">Uncharacterized protein</fullName>
    </submittedName>
</protein>
<reference evidence="2 3" key="1">
    <citation type="journal article" date="2011" name="PLoS Genet.">
        <title>Genome sequencing and comparative transcriptomics of the model entomopathogenic fungi Metarhizium anisopliae and M. acridum.</title>
        <authorList>
            <person name="Gao Q."/>
            <person name="Jin K."/>
            <person name="Ying S.H."/>
            <person name="Zhang Y."/>
            <person name="Xiao G."/>
            <person name="Shang Y."/>
            <person name="Duan Z."/>
            <person name="Hu X."/>
            <person name="Xie X.Q."/>
            <person name="Zhou G."/>
            <person name="Peng G."/>
            <person name="Luo Z."/>
            <person name="Huang W."/>
            <person name="Wang B."/>
            <person name="Fang W."/>
            <person name="Wang S."/>
            <person name="Zhong Y."/>
            <person name="Ma L.J."/>
            <person name="St Leger R.J."/>
            <person name="Zhao G.P."/>
            <person name="Pei Y."/>
            <person name="Feng M.G."/>
            <person name="Xia Y."/>
            <person name="Wang C."/>
        </authorList>
    </citation>
    <scope>NUCLEOTIDE SEQUENCE [LARGE SCALE GENOMIC DNA]</scope>
    <source>
        <strain evidence="2 3">CQMa 102</strain>
    </source>
</reference>
<dbReference type="HOGENOM" id="CLU_2606527_0_0_1"/>
<dbReference type="STRING" id="655827.E9DTT1"/>
<organism evidence="3">
    <name type="scientific">Metarhizium acridum (strain CQMa 102)</name>
    <dbReference type="NCBI Taxonomy" id="655827"/>
    <lineage>
        <taxon>Eukaryota</taxon>
        <taxon>Fungi</taxon>
        <taxon>Dikarya</taxon>
        <taxon>Ascomycota</taxon>
        <taxon>Pezizomycotina</taxon>
        <taxon>Sordariomycetes</taxon>
        <taxon>Hypocreomycetidae</taxon>
        <taxon>Hypocreales</taxon>
        <taxon>Clavicipitaceae</taxon>
        <taxon>Metarhizium</taxon>
    </lineage>
</organism>
<dbReference type="KEGG" id="maw:19245340"/>
<gene>
    <name evidence="2" type="ORF">MAC_01029</name>
</gene>
<dbReference type="GeneID" id="19245340"/>
<dbReference type="Proteomes" id="UP000002499">
    <property type="component" value="Unassembled WGS sequence"/>
</dbReference>
<feature type="region of interest" description="Disordered" evidence="1">
    <location>
        <begin position="1"/>
        <end position="29"/>
    </location>
</feature>
<dbReference type="EMBL" id="GL698473">
    <property type="protein sequence ID" value="EFY92791.1"/>
    <property type="molecule type" value="Genomic_DNA"/>
</dbReference>
<proteinExistence type="predicted"/>
<sequence>MARAAELAREEGRDIGEAEQGDGRYDDTDATLLDSEDAAAIMSGDDVSLWNAQANAWDTFDNDDDGSRRPNKSTASFSL</sequence>
<keyword evidence="3" id="KW-1185">Reference proteome</keyword>
<evidence type="ECO:0000313" key="2">
    <source>
        <dbReference type="EMBL" id="EFY92791.1"/>
    </source>
</evidence>
<feature type="compositionally biased region" description="Basic and acidic residues" evidence="1">
    <location>
        <begin position="1"/>
        <end position="27"/>
    </location>
</feature>